<keyword evidence="3" id="KW-0406">Ion transport</keyword>
<name>A0A8S5R6J2_9CAUD</name>
<dbReference type="GO" id="GO:0034220">
    <property type="term" value="P:monoatomic ion transmembrane transport"/>
    <property type="evidence" value="ECO:0007669"/>
    <property type="project" value="UniProtKB-KW"/>
</dbReference>
<evidence type="ECO:0000256" key="1">
    <source>
        <dbReference type="SAM" id="Coils"/>
    </source>
</evidence>
<accession>A0A8S5R6J2</accession>
<keyword evidence="2" id="KW-0812">Transmembrane</keyword>
<keyword evidence="3" id="KW-0407">Ion channel</keyword>
<evidence type="ECO:0000256" key="2">
    <source>
        <dbReference type="SAM" id="Phobius"/>
    </source>
</evidence>
<feature type="transmembrane region" description="Helical" evidence="2">
    <location>
        <begin position="12"/>
        <end position="29"/>
    </location>
</feature>
<feature type="coiled-coil region" evidence="1">
    <location>
        <begin position="62"/>
        <end position="89"/>
    </location>
</feature>
<keyword evidence="2" id="KW-0472">Membrane</keyword>
<reference evidence="3" key="1">
    <citation type="journal article" date="2021" name="Proc. Natl. Acad. Sci. U.S.A.">
        <title>A Catalog of Tens of Thousands of Viruses from Human Metagenomes Reveals Hidden Associations with Chronic Diseases.</title>
        <authorList>
            <person name="Tisza M.J."/>
            <person name="Buck C.B."/>
        </authorList>
    </citation>
    <scope>NUCLEOTIDE SEQUENCE</scope>
    <source>
        <strain evidence="3">CtaCq7</strain>
    </source>
</reference>
<keyword evidence="2" id="KW-1133">Transmembrane helix</keyword>
<sequence length="103" mass="12180">MDTLSFTEWFKIVGTIVGFFIGYTKWILVSQEKMQKEWKHDKQELMAMIKAKIDNDVYAIQIKQIDKQLLSLETKMDKLTDMLQKLSVDMATHIQEEKEARHS</sequence>
<dbReference type="EMBL" id="BK015821">
    <property type="protein sequence ID" value="DAE26613.1"/>
    <property type="molecule type" value="Genomic_DNA"/>
</dbReference>
<evidence type="ECO:0000313" key="3">
    <source>
        <dbReference type="EMBL" id="DAE26613.1"/>
    </source>
</evidence>
<organism evidence="3">
    <name type="scientific">Ackermannviridae sp. ctaCq7</name>
    <dbReference type="NCBI Taxonomy" id="2827294"/>
    <lineage>
        <taxon>Viruses</taxon>
        <taxon>Duplodnaviria</taxon>
        <taxon>Heunggongvirae</taxon>
        <taxon>Uroviricota</taxon>
        <taxon>Caudoviricetes</taxon>
        <taxon>Pantevenvirales</taxon>
        <taxon>Ackermannviridae</taxon>
    </lineage>
</organism>
<proteinExistence type="predicted"/>
<keyword evidence="3" id="KW-0813">Transport</keyword>
<protein>
    <submittedName>
        <fullName evidence="3">Intermediate conductance calcium-activated potassium channel-helix bundle, copper, MEMBRANE PROTEIN</fullName>
    </submittedName>
</protein>
<keyword evidence="1" id="KW-0175">Coiled coil</keyword>